<dbReference type="Proteomes" id="UP000618754">
    <property type="component" value="Unassembled WGS sequence"/>
</dbReference>
<dbReference type="RefSeq" id="WP_191173645.1">
    <property type="nucleotide sequence ID" value="NZ_JACWMW010000001.1"/>
</dbReference>
<reference evidence="1 2" key="1">
    <citation type="submission" date="2020-09" db="EMBL/GenBank/DDBJ databases">
        <title>Novel species of Mucilaginibacter isolated from a glacier on the Tibetan Plateau.</title>
        <authorList>
            <person name="Liu Q."/>
            <person name="Xin Y.-H."/>
        </authorList>
    </citation>
    <scope>NUCLEOTIDE SEQUENCE [LARGE SCALE GENOMIC DNA]</scope>
    <source>
        <strain evidence="1 2">CGMCC 1.13878</strain>
    </source>
</reference>
<evidence type="ECO:0000313" key="2">
    <source>
        <dbReference type="Proteomes" id="UP000618754"/>
    </source>
</evidence>
<evidence type="ECO:0000313" key="1">
    <source>
        <dbReference type="EMBL" id="MBD1383723.1"/>
    </source>
</evidence>
<gene>
    <name evidence="1" type="ORF">IDJ75_00410</name>
</gene>
<keyword evidence="2" id="KW-1185">Reference proteome</keyword>
<organism evidence="1 2">
    <name type="scientific">Mucilaginibacter rigui</name>
    <dbReference type="NCBI Taxonomy" id="534635"/>
    <lineage>
        <taxon>Bacteria</taxon>
        <taxon>Pseudomonadati</taxon>
        <taxon>Bacteroidota</taxon>
        <taxon>Sphingobacteriia</taxon>
        <taxon>Sphingobacteriales</taxon>
        <taxon>Sphingobacteriaceae</taxon>
        <taxon>Mucilaginibacter</taxon>
    </lineage>
</organism>
<evidence type="ECO:0008006" key="3">
    <source>
        <dbReference type="Google" id="ProtNLM"/>
    </source>
</evidence>
<dbReference type="EMBL" id="JACWMW010000001">
    <property type="protein sequence ID" value="MBD1383723.1"/>
    <property type="molecule type" value="Genomic_DNA"/>
</dbReference>
<accession>A0ABR7WZD5</accession>
<proteinExistence type="predicted"/>
<name>A0ABR7WZD5_9SPHI</name>
<protein>
    <recommendedName>
        <fullName evidence="3">Aspartyl protease</fullName>
    </recommendedName>
</protein>
<comment type="caution">
    <text evidence="1">The sequence shown here is derived from an EMBL/GenBank/DDBJ whole genome shotgun (WGS) entry which is preliminary data.</text>
</comment>
<sequence length="321" mass="36586">MKITFLILVTMLASSLRGLSQKISSYPFSYIDNKIILHIQTGNNETLNFIFDTGGDGFLLDSTIALKYTSFYDSQGQSAVPFINGHLKSRHFKNNQIFKDNLLNKIFVDGDIIPMSSDAKKLESATPRHGVIGLNAFFKKYCISIDFEHERLDVFLKQPTIKHGEKVYHTDIISADEGHRAGLSQFYHKIGVKVEYRLSDKVTIKTNAIFDTGANRDFFISSSLNVDSLLKQTNKAYTVFEKKVSWGNEIHKLYEFDADSVIINENIPVKYYCIYFDQVEKGAMPEFGDLQTAGSIGAPFLKHFKKVTFDFPQNKCYFFAY</sequence>